<evidence type="ECO:0000313" key="2">
    <source>
        <dbReference type="Proteomes" id="UP001236500"/>
    </source>
</evidence>
<protein>
    <submittedName>
        <fullName evidence="1">Tryptophan 7-halogenase</fullName>
    </submittedName>
</protein>
<dbReference type="Proteomes" id="UP001236500">
    <property type="component" value="Chromosome"/>
</dbReference>
<dbReference type="SUPFAM" id="SSF51905">
    <property type="entry name" value="FAD/NAD(P)-binding domain"/>
    <property type="match status" value="1"/>
</dbReference>
<dbReference type="InterPro" id="IPR036188">
    <property type="entry name" value="FAD/NAD-bd_sf"/>
</dbReference>
<accession>A0ABY8NL85</accession>
<dbReference type="InterPro" id="IPR033856">
    <property type="entry name" value="Trp_halogen"/>
</dbReference>
<proteinExistence type="predicted"/>
<dbReference type="InterPro" id="IPR006905">
    <property type="entry name" value="Flavin_halogenase"/>
</dbReference>
<evidence type="ECO:0000313" key="1">
    <source>
        <dbReference type="EMBL" id="WGL18378.1"/>
    </source>
</evidence>
<dbReference type="PANTHER" id="PTHR43747">
    <property type="entry name" value="FAD-BINDING PROTEIN"/>
    <property type="match status" value="1"/>
</dbReference>
<dbReference type="PIRSF" id="PIRSF011396">
    <property type="entry name" value="Trp_halogenase"/>
    <property type="match status" value="1"/>
</dbReference>
<reference evidence="1 2" key="1">
    <citation type="submission" date="2023-02" db="EMBL/GenBank/DDBJ databases">
        <title>Description and genomic characterization of Microbulbifer bruguierae sp. nov., isolated from the sediment of mangrove plant Bruguiera sexangula.</title>
        <authorList>
            <person name="Long M."/>
        </authorList>
    </citation>
    <scope>NUCLEOTIDE SEQUENCE [LARGE SCALE GENOMIC DNA]</scope>
    <source>
        <strain evidence="1 2">H12</strain>
    </source>
</reference>
<gene>
    <name evidence="1" type="ORF">PVT68_08790</name>
</gene>
<keyword evidence="2" id="KW-1185">Reference proteome</keyword>
<dbReference type="PANTHER" id="PTHR43747:SF4">
    <property type="entry name" value="FLAVIN-DEPENDENT TRYPTOPHAN HALOGENASE"/>
    <property type="match status" value="1"/>
</dbReference>
<dbReference type="EMBL" id="CP118605">
    <property type="protein sequence ID" value="WGL18378.1"/>
    <property type="molecule type" value="Genomic_DNA"/>
</dbReference>
<sequence>MQQGAKDPKSPIKVINIVGGGTAGWMAAATLARHFRGHDLSIRLVESEQIGTIGVGEATVPSILNLNRYLGIRERDFIAATGATFKLGIEFSDWYTAGESFFHPFADFGAPLGGIPFYPCWLKQYKLGNAAPLSEYSLATALAKGGRFAQPDPDTQNPLALYNYAYHFDASRYAALLRRIAESHGVRRIEGKIVEVRLDSSNGDIRSLHLQSGEILHGDLYIDCSGFRGLLIEQALATGYEDWRHWLPVDTAVAVQSERAGPAPPYTRATATAAGWRWRIPLQHRNGNGHVFSSAHMTTEQASTELLKNLEGSALGEQRVIRFAAGMRKKFWNRNCVALGLASGFIEPLESTSISLIQTGVEKILKFLPDLIPEQKNIDEANRLNRQEYERVRDFIILHYKLNGRDDTQFWRDMRDMAVPDTLQQKMDAFTEDGRLLSFEQESFQEASWLAIYDGFQFRPRNYLAEVDKLDNKQVIRAMENMRHAIATAATHAPPHHTFLRQAFLQPQEACAETE</sequence>
<dbReference type="Pfam" id="PF04820">
    <property type="entry name" value="Trp_halogenase"/>
    <property type="match status" value="1"/>
</dbReference>
<dbReference type="Gene3D" id="3.50.50.60">
    <property type="entry name" value="FAD/NAD(P)-binding domain"/>
    <property type="match status" value="1"/>
</dbReference>
<dbReference type="RefSeq" id="WP_280322362.1">
    <property type="nucleotide sequence ID" value="NZ_CP118605.1"/>
</dbReference>
<name>A0ABY8NL85_9GAMM</name>
<dbReference type="InterPro" id="IPR050816">
    <property type="entry name" value="Flavin-dep_Halogenase_NPB"/>
</dbReference>
<organism evidence="1 2">
    <name type="scientific">Microbulbifer bruguierae</name>
    <dbReference type="NCBI Taxonomy" id="3029061"/>
    <lineage>
        <taxon>Bacteria</taxon>
        <taxon>Pseudomonadati</taxon>
        <taxon>Pseudomonadota</taxon>
        <taxon>Gammaproteobacteria</taxon>
        <taxon>Cellvibrionales</taxon>
        <taxon>Microbulbiferaceae</taxon>
        <taxon>Microbulbifer</taxon>
    </lineage>
</organism>